<dbReference type="Gene3D" id="3.30.460.10">
    <property type="entry name" value="Beta Polymerase, domain 2"/>
    <property type="match status" value="1"/>
</dbReference>
<dbReference type="GO" id="GO:0003729">
    <property type="term" value="F:mRNA binding"/>
    <property type="evidence" value="ECO:0007669"/>
    <property type="project" value="TreeGrafter"/>
</dbReference>
<dbReference type="InterPro" id="IPR045862">
    <property type="entry name" value="Trf4-like"/>
</dbReference>
<dbReference type="Proteomes" id="UP001140510">
    <property type="component" value="Unassembled WGS sequence"/>
</dbReference>
<feature type="region of interest" description="Disordered" evidence="1">
    <location>
        <begin position="34"/>
        <end position="78"/>
    </location>
</feature>
<reference evidence="3" key="1">
    <citation type="submission" date="2022-10" db="EMBL/GenBank/DDBJ databases">
        <title>Tapping the CABI collections for fungal endophytes: first genome assemblies for Collariella, Neodidymelliopsis, Ascochyta clinopodiicola, Didymella pomorum, Didymosphaeria variabile, Neocosmospora piperis and Neocucurbitaria cava.</title>
        <authorList>
            <person name="Hill R."/>
        </authorList>
    </citation>
    <scope>NUCLEOTIDE SEQUENCE</scope>
    <source>
        <strain evidence="3">IMI 355091</strain>
    </source>
</reference>
<dbReference type="GO" id="GO:0043634">
    <property type="term" value="P:polyadenylation-dependent ncRNA catabolic process"/>
    <property type="evidence" value="ECO:0007669"/>
    <property type="project" value="TreeGrafter"/>
</dbReference>
<protein>
    <recommendedName>
        <fullName evidence="2">Poly(A) RNA polymerase mitochondrial-like central palm domain-containing protein</fullName>
    </recommendedName>
</protein>
<accession>A0A9W8ZJ26</accession>
<dbReference type="Pfam" id="PF22600">
    <property type="entry name" value="MTPAP-like_central"/>
    <property type="match status" value="1"/>
</dbReference>
<sequence length="632" mass="71356">MHSIRSRPICRTRNTFSPAIALWQHFVAPNQRLAGRPPKSSFATEAAPSGNDENERPSHKNLSADDKPIPIGRGEGYRVRKSNRTPHSFLKRDAGVQRFGRIADPPIRMMDHHNQPISGHVEGQLKAAYDAYDASTDYQAVAIQALDLHVGVKDYKLPWNTAEYKDLRPDRKLNLEIRKFHEYVRPSPAESVARKQVIEQVRQHVRKHLPEYELEVFGSERTGLSFARSDIDLRLVPKNGDRHSTEPHLPPPPQERYKMRRHLRKLYTRLLSKHSDTYLRPTVLWARYPLISMQDRASGLDVQIVLSNDTTLSRQFIQRYQEEYPFINEVYSVLKATLDTRGLSDVFKGGVGSYPLFMMIVACLVHRPSACSDAQSALLGFLVFWGIQFRAQSHGLSIEPPEFLAKTNPIMSGAAMSNVEKGKTAPHPPWMLQLRDPADETNDLGRRIVAWKHVQQTFMFLATRLREDLQNNHCASLLASLVRVAYNRDERSLRKQLSDYGLAVSEAGKEAVGNAGSMTKDAYAVSGEPPSVDRDELAAIALSIRKLRAPEKVARRVPYKPAADAEAVSWAYEEAQRQKRSTTDIETAKVAAKIDDVHGVNTWLKDIEEASEHKQTGEAFANVLGLNKNANM</sequence>
<dbReference type="InterPro" id="IPR054708">
    <property type="entry name" value="MTPAP-like_central"/>
</dbReference>
<dbReference type="SUPFAM" id="SSF81301">
    <property type="entry name" value="Nucleotidyltransferase"/>
    <property type="match status" value="1"/>
</dbReference>
<dbReference type="GO" id="GO:0010605">
    <property type="term" value="P:negative regulation of macromolecule metabolic process"/>
    <property type="evidence" value="ECO:0007669"/>
    <property type="project" value="UniProtKB-ARBA"/>
</dbReference>
<evidence type="ECO:0000313" key="3">
    <source>
        <dbReference type="EMBL" id="KAJ4408555.1"/>
    </source>
</evidence>
<dbReference type="OrthoDB" id="273917at2759"/>
<dbReference type="PANTHER" id="PTHR23092:SF15">
    <property type="entry name" value="INACTIVE NON-CANONICAL POLY(A) RNA POLYMERASE PROTEIN TRF4-2-RELATED"/>
    <property type="match status" value="1"/>
</dbReference>
<feature type="domain" description="Poly(A) RNA polymerase mitochondrial-like central palm" evidence="2">
    <location>
        <begin position="173"/>
        <end position="313"/>
    </location>
</feature>
<dbReference type="CDD" id="cd05402">
    <property type="entry name" value="NT_PAP_TUTase"/>
    <property type="match status" value="1"/>
</dbReference>
<comment type="caution">
    <text evidence="3">The sequence shown here is derived from an EMBL/GenBank/DDBJ whole genome shotgun (WGS) entry which is preliminary data.</text>
</comment>
<evidence type="ECO:0000313" key="4">
    <source>
        <dbReference type="Proteomes" id="UP001140510"/>
    </source>
</evidence>
<dbReference type="PANTHER" id="PTHR23092">
    <property type="entry name" value="POLY(A) RNA POLYMERASE"/>
    <property type="match status" value="1"/>
</dbReference>
<organism evidence="3 4">
    <name type="scientific">Didymella pomorum</name>
    <dbReference type="NCBI Taxonomy" id="749634"/>
    <lineage>
        <taxon>Eukaryota</taxon>
        <taxon>Fungi</taxon>
        <taxon>Dikarya</taxon>
        <taxon>Ascomycota</taxon>
        <taxon>Pezizomycotina</taxon>
        <taxon>Dothideomycetes</taxon>
        <taxon>Pleosporomycetidae</taxon>
        <taxon>Pleosporales</taxon>
        <taxon>Pleosporineae</taxon>
        <taxon>Didymellaceae</taxon>
        <taxon>Didymella</taxon>
    </lineage>
</organism>
<dbReference type="InterPro" id="IPR043519">
    <property type="entry name" value="NT_sf"/>
</dbReference>
<dbReference type="Gene3D" id="1.10.1410.10">
    <property type="match status" value="1"/>
</dbReference>
<dbReference type="GO" id="GO:0031123">
    <property type="term" value="P:RNA 3'-end processing"/>
    <property type="evidence" value="ECO:0007669"/>
    <property type="project" value="TreeGrafter"/>
</dbReference>
<dbReference type="AlphaFoldDB" id="A0A9W8ZJ26"/>
<proteinExistence type="predicted"/>
<dbReference type="GO" id="GO:0031499">
    <property type="term" value="C:TRAMP complex"/>
    <property type="evidence" value="ECO:0007669"/>
    <property type="project" value="TreeGrafter"/>
</dbReference>
<keyword evidence="4" id="KW-1185">Reference proteome</keyword>
<name>A0A9W8ZJ26_9PLEO</name>
<dbReference type="GO" id="GO:0005730">
    <property type="term" value="C:nucleolus"/>
    <property type="evidence" value="ECO:0007669"/>
    <property type="project" value="TreeGrafter"/>
</dbReference>
<feature type="compositionally biased region" description="Basic and acidic residues" evidence="1">
    <location>
        <begin position="53"/>
        <end position="68"/>
    </location>
</feature>
<evidence type="ECO:0000259" key="2">
    <source>
        <dbReference type="Pfam" id="PF22600"/>
    </source>
</evidence>
<evidence type="ECO:0000256" key="1">
    <source>
        <dbReference type="SAM" id="MobiDB-lite"/>
    </source>
</evidence>
<dbReference type="EMBL" id="JAPEVA010000015">
    <property type="protein sequence ID" value="KAJ4408555.1"/>
    <property type="molecule type" value="Genomic_DNA"/>
</dbReference>
<dbReference type="SUPFAM" id="SSF81631">
    <property type="entry name" value="PAP/OAS1 substrate-binding domain"/>
    <property type="match status" value="1"/>
</dbReference>
<dbReference type="GO" id="GO:1990817">
    <property type="term" value="F:poly(A) RNA polymerase activity"/>
    <property type="evidence" value="ECO:0007669"/>
    <property type="project" value="InterPro"/>
</dbReference>
<gene>
    <name evidence="3" type="ORF">N0V91_003206</name>
</gene>